<sequence>MTVNLWFFLTIGTILGVVFAIVVIYLNHVKAMKKLEIEALKYQNNK</sequence>
<keyword evidence="3" id="KW-1185">Reference proteome</keyword>
<protein>
    <recommendedName>
        <fullName evidence="4">DUF3149 domain-containing protein</fullName>
    </recommendedName>
</protein>
<feature type="transmembrane region" description="Helical" evidence="1">
    <location>
        <begin position="6"/>
        <end position="26"/>
    </location>
</feature>
<organism evidence="2 3">
    <name type="scientific">Aliiglaciecola litoralis</name>
    <dbReference type="NCBI Taxonomy" id="582857"/>
    <lineage>
        <taxon>Bacteria</taxon>
        <taxon>Pseudomonadati</taxon>
        <taxon>Pseudomonadota</taxon>
        <taxon>Gammaproteobacteria</taxon>
        <taxon>Alteromonadales</taxon>
        <taxon>Alteromonadaceae</taxon>
        <taxon>Aliiglaciecola</taxon>
    </lineage>
</organism>
<accession>A0ABP3X232</accession>
<keyword evidence="1" id="KW-1133">Transmembrane helix</keyword>
<dbReference type="Proteomes" id="UP001500359">
    <property type="component" value="Unassembled WGS sequence"/>
</dbReference>
<keyword evidence="1" id="KW-0812">Transmembrane</keyword>
<proteinExistence type="predicted"/>
<comment type="caution">
    <text evidence="2">The sequence shown here is derived from an EMBL/GenBank/DDBJ whole genome shotgun (WGS) entry which is preliminary data.</text>
</comment>
<dbReference type="EMBL" id="BAAAFD010000012">
    <property type="protein sequence ID" value="GAA0859527.1"/>
    <property type="molecule type" value="Genomic_DNA"/>
</dbReference>
<dbReference type="RefSeq" id="WP_343862038.1">
    <property type="nucleotide sequence ID" value="NZ_BAAAFD010000012.1"/>
</dbReference>
<evidence type="ECO:0000313" key="2">
    <source>
        <dbReference type="EMBL" id="GAA0859527.1"/>
    </source>
</evidence>
<gene>
    <name evidence="2" type="ORF">GCM10009114_33320</name>
</gene>
<reference evidence="3" key="1">
    <citation type="journal article" date="2019" name="Int. J. Syst. Evol. Microbiol.">
        <title>The Global Catalogue of Microorganisms (GCM) 10K type strain sequencing project: providing services to taxonomists for standard genome sequencing and annotation.</title>
        <authorList>
            <consortium name="The Broad Institute Genomics Platform"/>
            <consortium name="The Broad Institute Genome Sequencing Center for Infectious Disease"/>
            <person name="Wu L."/>
            <person name="Ma J."/>
        </authorList>
    </citation>
    <scope>NUCLEOTIDE SEQUENCE [LARGE SCALE GENOMIC DNA]</scope>
    <source>
        <strain evidence="3">JCM 15896</strain>
    </source>
</reference>
<evidence type="ECO:0000313" key="3">
    <source>
        <dbReference type="Proteomes" id="UP001500359"/>
    </source>
</evidence>
<keyword evidence="1" id="KW-0472">Membrane</keyword>
<evidence type="ECO:0000256" key="1">
    <source>
        <dbReference type="SAM" id="Phobius"/>
    </source>
</evidence>
<evidence type="ECO:0008006" key="4">
    <source>
        <dbReference type="Google" id="ProtNLM"/>
    </source>
</evidence>
<name>A0ABP3X232_9ALTE</name>